<dbReference type="GO" id="GO:0003700">
    <property type="term" value="F:DNA-binding transcription factor activity"/>
    <property type="evidence" value="ECO:0007669"/>
    <property type="project" value="TreeGrafter"/>
</dbReference>
<dbReference type="InterPro" id="IPR036271">
    <property type="entry name" value="Tet_transcr_reg_TetR-rel_C_sf"/>
</dbReference>
<accession>A0A371BD66</accession>
<keyword evidence="3" id="KW-0804">Transcription</keyword>
<organism evidence="7 8">
    <name type="scientific">Undibacter mobilis</name>
    <dbReference type="NCBI Taxonomy" id="2292256"/>
    <lineage>
        <taxon>Bacteria</taxon>
        <taxon>Pseudomonadati</taxon>
        <taxon>Pseudomonadota</taxon>
        <taxon>Alphaproteobacteria</taxon>
        <taxon>Hyphomicrobiales</taxon>
        <taxon>Nitrobacteraceae</taxon>
        <taxon>Undibacter</taxon>
    </lineage>
</organism>
<name>A0A371BD66_9BRAD</name>
<keyword evidence="8" id="KW-1185">Reference proteome</keyword>
<protein>
    <submittedName>
        <fullName evidence="7">TetR/AcrR family transcriptional regulator</fullName>
    </submittedName>
</protein>
<dbReference type="InterPro" id="IPR011075">
    <property type="entry name" value="TetR_C"/>
</dbReference>
<evidence type="ECO:0000259" key="6">
    <source>
        <dbReference type="PROSITE" id="PS50977"/>
    </source>
</evidence>
<dbReference type="EMBL" id="QRGO01000001">
    <property type="protein sequence ID" value="RDV05291.1"/>
    <property type="molecule type" value="Genomic_DNA"/>
</dbReference>
<dbReference type="GO" id="GO:0000976">
    <property type="term" value="F:transcription cis-regulatory region binding"/>
    <property type="evidence" value="ECO:0007669"/>
    <property type="project" value="TreeGrafter"/>
</dbReference>
<evidence type="ECO:0000256" key="2">
    <source>
        <dbReference type="ARBA" id="ARBA00023125"/>
    </source>
</evidence>
<feature type="region of interest" description="Disordered" evidence="5">
    <location>
        <begin position="1"/>
        <end position="45"/>
    </location>
</feature>
<keyword evidence="1" id="KW-0805">Transcription regulation</keyword>
<dbReference type="FunFam" id="1.10.10.60:FF:000141">
    <property type="entry name" value="TetR family transcriptional regulator"/>
    <property type="match status" value="1"/>
</dbReference>
<reference evidence="8" key="1">
    <citation type="submission" date="2018-08" db="EMBL/GenBank/DDBJ databases">
        <authorList>
            <person name="Kim S.-J."/>
            <person name="Jung G.-Y."/>
        </authorList>
    </citation>
    <scope>NUCLEOTIDE SEQUENCE [LARGE SCALE GENOMIC DNA]</scope>
    <source>
        <strain evidence="8">GY_H</strain>
    </source>
</reference>
<feature type="domain" description="HTH tetR-type" evidence="6">
    <location>
        <begin position="47"/>
        <end position="107"/>
    </location>
</feature>
<dbReference type="SUPFAM" id="SSF48498">
    <property type="entry name" value="Tetracyclin repressor-like, C-terminal domain"/>
    <property type="match status" value="1"/>
</dbReference>
<evidence type="ECO:0000313" key="8">
    <source>
        <dbReference type="Proteomes" id="UP000263993"/>
    </source>
</evidence>
<dbReference type="PROSITE" id="PS50977">
    <property type="entry name" value="HTH_TETR_2"/>
    <property type="match status" value="1"/>
</dbReference>
<evidence type="ECO:0000256" key="4">
    <source>
        <dbReference type="PROSITE-ProRule" id="PRU00335"/>
    </source>
</evidence>
<dbReference type="InterPro" id="IPR001647">
    <property type="entry name" value="HTH_TetR"/>
</dbReference>
<feature type="compositionally biased region" description="Basic residues" evidence="5">
    <location>
        <begin position="1"/>
        <end position="12"/>
    </location>
</feature>
<dbReference type="Pfam" id="PF00440">
    <property type="entry name" value="TetR_N"/>
    <property type="match status" value="1"/>
</dbReference>
<dbReference type="RefSeq" id="WP_115517317.1">
    <property type="nucleotide sequence ID" value="NZ_QRGO01000001.1"/>
</dbReference>
<dbReference type="Pfam" id="PF16859">
    <property type="entry name" value="TetR_C_11"/>
    <property type="match status" value="1"/>
</dbReference>
<evidence type="ECO:0000256" key="1">
    <source>
        <dbReference type="ARBA" id="ARBA00023015"/>
    </source>
</evidence>
<dbReference type="PANTHER" id="PTHR30055">
    <property type="entry name" value="HTH-TYPE TRANSCRIPTIONAL REGULATOR RUTR"/>
    <property type="match status" value="1"/>
</dbReference>
<dbReference type="Gene3D" id="1.10.357.10">
    <property type="entry name" value="Tetracycline Repressor, domain 2"/>
    <property type="match status" value="1"/>
</dbReference>
<dbReference type="SUPFAM" id="SSF46689">
    <property type="entry name" value="Homeodomain-like"/>
    <property type="match status" value="1"/>
</dbReference>
<comment type="caution">
    <text evidence="7">The sequence shown here is derived from an EMBL/GenBank/DDBJ whole genome shotgun (WGS) entry which is preliminary data.</text>
</comment>
<dbReference type="PRINTS" id="PR00455">
    <property type="entry name" value="HTHTETR"/>
</dbReference>
<sequence length="238" mass="26467">MAKKVAVGKKGRAAGAAKSGRAVGRSARARQANSPVPKPAGREARSAERRGIILEAALDEFAERGFESARLEDVAKRAGIAKGTIYLYFRDKETLFQELLREMLTPIVGGFETLGQADVPAKQLAEHMRDVFVHEVFETRRKDVIRLMIAEGRRFPKLAEFYYREVLSRIFEALRVILKRAAARGEVPEALAEFPHLIAAPGLVAIVWTGLFGNVAPLDVRKMMQTHIDILFTPRSKS</sequence>
<evidence type="ECO:0000256" key="3">
    <source>
        <dbReference type="ARBA" id="ARBA00023163"/>
    </source>
</evidence>
<dbReference type="PANTHER" id="PTHR30055:SF223">
    <property type="entry name" value="HTH-TYPE TRANSCRIPTIONAL REGULATOR UIDR"/>
    <property type="match status" value="1"/>
</dbReference>
<proteinExistence type="predicted"/>
<dbReference type="InterPro" id="IPR009057">
    <property type="entry name" value="Homeodomain-like_sf"/>
</dbReference>
<gene>
    <name evidence="7" type="ORF">DXH78_12340</name>
</gene>
<feature type="DNA-binding region" description="H-T-H motif" evidence="4">
    <location>
        <begin position="70"/>
        <end position="89"/>
    </location>
</feature>
<evidence type="ECO:0000313" key="7">
    <source>
        <dbReference type="EMBL" id="RDV05291.1"/>
    </source>
</evidence>
<feature type="compositionally biased region" description="Low complexity" evidence="5">
    <location>
        <begin position="13"/>
        <end position="30"/>
    </location>
</feature>
<keyword evidence="2 4" id="KW-0238">DNA-binding</keyword>
<evidence type="ECO:0000256" key="5">
    <source>
        <dbReference type="SAM" id="MobiDB-lite"/>
    </source>
</evidence>
<dbReference type="AlphaFoldDB" id="A0A371BD66"/>
<dbReference type="OrthoDB" id="7185252at2"/>
<dbReference type="Proteomes" id="UP000263993">
    <property type="component" value="Unassembled WGS sequence"/>
</dbReference>
<dbReference type="InterPro" id="IPR050109">
    <property type="entry name" value="HTH-type_TetR-like_transc_reg"/>
</dbReference>